<dbReference type="GO" id="GO:0016020">
    <property type="term" value="C:membrane"/>
    <property type="evidence" value="ECO:0007669"/>
    <property type="project" value="UniProtKB-SubCell"/>
</dbReference>
<dbReference type="VEuPathDB" id="FungiDB:P168DRAFT_286776"/>
<dbReference type="GeneID" id="36543946"/>
<feature type="compositionally biased region" description="Basic and acidic residues" evidence="6">
    <location>
        <begin position="136"/>
        <end position="146"/>
    </location>
</feature>
<evidence type="ECO:0000313" key="9">
    <source>
        <dbReference type="Proteomes" id="UP000234254"/>
    </source>
</evidence>
<protein>
    <submittedName>
        <fullName evidence="8">UPF0057-domain-containing protein</fullName>
    </submittedName>
</protein>
<feature type="transmembrane region" description="Helical" evidence="7">
    <location>
        <begin position="6"/>
        <end position="22"/>
    </location>
</feature>
<feature type="region of interest" description="Disordered" evidence="6">
    <location>
        <begin position="61"/>
        <end position="165"/>
    </location>
</feature>
<name>A0A2I1DFR6_ASPC2</name>
<dbReference type="OrthoDB" id="2802411at2759"/>
<dbReference type="RefSeq" id="XP_024697295.1">
    <property type="nucleotide sequence ID" value="XM_024836422.1"/>
</dbReference>
<keyword evidence="3 7" id="KW-0812">Transmembrane</keyword>
<dbReference type="Pfam" id="PF01679">
    <property type="entry name" value="Pmp3"/>
    <property type="match status" value="1"/>
</dbReference>
<gene>
    <name evidence="8" type="ORF">P168DRAFT_286776</name>
</gene>
<accession>A0A2I1DFR6</accession>
<dbReference type="AlphaFoldDB" id="A0A2I1DFR6"/>
<comment type="caution">
    <text evidence="8">The sequence shown here is derived from an EMBL/GenBank/DDBJ whole genome shotgun (WGS) entry which is preliminary data.</text>
</comment>
<evidence type="ECO:0000256" key="2">
    <source>
        <dbReference type="ARBA" id="ARBA00009530"/>
    </source>
</evidence>
<dbReference type="InterPro" id="IPR000612">
    <property type="entry name" value="PMP3"/>
</dbReference>
<organism evidence="8 9">
    <name type="scientific">Aspergillus campestris (strain IBT 28561)</name>
    <dbReference type="NCBI Taxonomy" id="1392248"/>
    <lineage>
        <taxon>Eukaryota</taxon>
        <taxon>Fungi</taxon>
        <taxon>Dikarya</taxon>
        <taxon>Ascomycota</taxon>
        <taxon>Pezizomycotina</taxon>
        <taxon>Eurotiomycetes</taxon>
        <taxon>Eurotiomycetidae</taxon>
        <taxon>Eurotiales</taxon>
        <taxon>Aspergillaceae</taxon>
        <taxon>Aspergillus</taxon>
        <taxon>Aspergillus subgen. Circumdati</taxon>
    </lineage>
</organism>
<evidence type="ECO:0000313" key="8">
    <source>
        <dbReference type="EMBL" id="PKY08701.1"/>
    </source>
</evidence>
<comment type="similarity">
    <text evidence="2">Belongs to the UPF0057 (PMP3) family.</text>
</comment>
<evidence type="ECO:0000256" key="6">
    <source>
        <dbReference type="SAM" id="MobiDB-lite"/>
    </source>
</evidence>
<reference evidence="8" key="1">
    <citation type="submission" date="2016-12" db="EMBL/GenBank/DDBJ databases">
        <title>The genomes of Aspergillus section Nigri reveals drivers in fungal speciation.</title>
        <authorList>
            <consortium name="DOE Joint Genome Institute"/>
            <person name="Vesth T.C."/>
            <person name="Nybo J."/>
            <person name="Theobald S."/>
            <person name="Brandl J."/>
            <person name="Frisvad J.C."/>
            <person name="Nielsen K.F."/>
            <person name="Lyhne E.K."/>
            <person name="Kogle M.E."/>
            <person name="Kuo A."/>
            <person name="Riley R."/>
            <person name="Clum A."/>
            <person name="Nolan M."/>
            <person name="Lipzen A."/>
            <person name="Salamov A."/>
            <person name="Henrissat B."/>
            <person name="Wiebenga A."/>
            <person name="De vries R.P."/>
            <person name="Grigoriev I.V."/>
            <person name="Mortensen U.H."/>
            <person name="Andersen M.R."/>
            <person name="Baker S.E."/>
        </authorList>
    </citation>
    <scope>NUCLEOTIDE SEQUENCE</scope>
    <source>
        <strain evidence="8">IBT 28561</strain>
    </source>
</reference>
<evidence type="ECO:0000256" key="1">
    <source>
        <dbReference type="ARBA" id="ARBA00004370"/>
    </source>
</evidence>
<keyword evidence="9" id="KW-1185">Reference proteome</keyword>
<comment type="subcellular location">
    <subcellularLocation>
        <location evidence="1">Membrane</location>
    </subcellularLocation>
</comment>
<evidence type="ECO:0000256" key="3">
    <source>
        <dbReference type="ARBA" id="ARBA00022692"/>
    </source>
</evidence>
<proteinExistence type="inferred from homology"/>
<dbReference type="Proteomes" id="UP000234254">
    <property type="component" value="Unassembled WGS sequence"/>
</dbReference>
<keyword evidence="5 7" id="KW-0472">Membrane</keyword>
<dbReference type="PANTHER" id="PTHR21659:SF57">
    <property type="entry name" value="PLASMA MEMBRANE PROTEOLIPID 31"/>
    <property type="match status" value="1"/>
</dbReference>
<feature type="compositionally biased region" description="Basic and acidic residues" evidence="6">
    <location>
        <begin position="155"/>
        <end position="165"/>
    </location>
</feature>
<feature type="transmembrane region" description="Helical" evidence="7">
    <location>
        <begin position="34"/>
        <end position="53"/>
    </location>
</feature>
<sequence length="165" mass="17925">MCSSDMFLGVLAIFFPPVAVWIKKGLCTADSVINLALCCLGYIPGLLHAWYVIIRNPEPDYDDPNYEPIPRSGSRDDVEGGRVTYYYVSHQSPQLQPQRGYGTVESQGPPAQPSPKPQNQNSGGSDGGGQGSSQDNSHHHASDEARPPPTYAEAVRGDHKVQTDE</sequence>
<evidence type="ECO:0000256" key="7">
    <source>
        <dbReference type="SAM" id="Phobius"/>
    </source>
</evidence>
<dbReference type="EMBL" id="MSFM01000001">
    <property type="protein sequence ID" value="PKY08701.1"/>
    <property type="molecule type" value="Genomic_DNA"/>
</dbReference>
<evidence type="ECO:0000256" key="4">
    <source>
        <dbReference type="ARBA" id="ARBA00022989"/>
    </source>
</evidence>
<dbReference type="PROSITE" id="PS01309">
    <property type="entry name" value="UPF0057"/>
    <property type="match status" value="1"/>
</dbReference>
<evidence type="ECO:0000256" key="5">
    <source>
        <dbReference type="ARBA" id="ARBA00023136"/>
    </source>
</evidence>
<dbReference type="PANTHER" id="PTHR21659">
    <property type="entry name" value="HYDROPHOBIC PROTEIN RCI2 LOW TEMPERATURE AND SALT RESPONSIVE PROTEIN LTI6 -RELATED"/>
    <property type="match status" value="1"/>
</dbReference>
<keyword evidence="4 7" id="KW-1133">Transmembrane helix</keyword>